<keyword evidence="3" id="KW-1185">Reference proteome</keyword>
<evidence type="ECO:0000256" key="1">
    <source>
        <dbReference type="SAM" id="MobiDB-lite"/>
    </source>
</evidence>
<evidence type="ECO:0000313" key="3">
    <source>
        <dbReference type="Proteomes" id="UP001162156"/>
    </source>
</evidence>
<evidence type="ECO:0000313" key="2">
    <source>
        <dbReference type="EMBL" id="KAJ8927651.1"/>
    </source>
</evidence>
<organism evidence="2 3">
    <name type="scientific">Rhamnusium bicolor</name>
    <dbReference type="NCBI Taxonomy" id="1586634"/>
    <lineage>
        <taxon>Eukaryota</taxon>
        <taxon>Metazoa</taxon>
        <taxon>Ecdysozoa</taxon>
        <taxon>Arthropoda</taxon>
        <taxon>Hexapoda</taxon>
        <taxon>Insecta</taxon>
        <taxon>Pterygota</taxon>
        <taxon>Neoptera</taxon>
        <taxon>Endopterygota</taxon>
        <taxon>Coleoptera</taxon>
        <taxon>Polyphaga</taxon>
        <taxon>Cucujiformia</taxon>
        <taxon>Chrysomeloidea</taxon>
        <taxon>Cerambycidae</taxon>
        <taxon>Lepturinae</taxon>
        <taxon>Rhagiini</taxon>
        <taxon>Rhamnusium</taxon>
    </lineage>
</organism>
<gene>
    <name evidence="2" type="ORF">NQ314_019853</name>
</gene>
<feature type="compositionally biased region" description="Low complexity" evidence="1">
    <location>
        <begin position="38"/>
        <end position="48"/>
    </location>
</feature>
<name>A0AAV8WN86_9CUCU</name>
<accession>A0AAV8WN86</accession>
<feature type="compositionally biased region" description="Basic and acidic residues" evidence="1">
    <location>
        <begin position="57"/>
        <end position="68"/>
    </location>
</feature>
<feature type="region of interest" description="Disordered" evidence="1">
    <location>
        <begin position="33"/>
        <end position="89"/>
    </location>
</feature>
<comment type="caution">
    <text evidence="2">The sequence shown here is derived from an EMBL/GenBank/DDBJ whole genome shotgun (WGS) entry which is preliminary data.</text>
</comment>
<dbReference type="EMBL" id="JANEYF010005569">
    <property type="protein sequence ID" value="KAJ8927651.1"/>
    <property type="molecule type" value="Genomic_DNA"/>
</dbReference>
<dbReference type="Proteomes" id="UP001162156">
    <property type="component" value="Unassembled WGS sequence"/>
</dbReference>
<sequence>MVPLISARFQQKQMQEKEEKLLKLYENQQQRAFERVSRGSAGSNTSGSSTGGGKVRQMFDERRQKAGIDRSYPLEPLKSKTTRGGSIDRKSNITSRTVVKATVQKSVSSIKNGKSIASKREVVHSIYNNNDGDESYEEHKYEDANSDLFNSNSHRGIIEMMNSHNLNDTLDNEVMPKIGFDEVDDAYVTPKLSKVDAKPPGQNGLTKKIVELKPPLKSNGVTPILRKETNVSIEYSIRKQHSNSY</sequence>
<reference evidence="2" key="1">
    <citation type="journal article" date="2023" name="Insect Mol. Biol.">
        <title>Genome sequencing provides insights into the evolution of gene families encoding plant cell wall-degrading enzymes in longhorned beetles.</title>
        <authorList>
            <person name="Shin N.R."/>
            <person name="Okamura Y."/>
            <person name="Kirsch R."/>
            <person name="Pauchet Y."/>
        </authorList>
    </citation>
    <scope>NUCLEOTIDE SEQUENCE</scope>
    <source>
        <strain evidence="2">RBIC_L_NR</strain>
    </source>
</reference>
<dbReference type="AlphaFoldDB" id="A0AAV8WN86"/>
<proteinExistence type="predicted"/>
<protein>
    <submittedName>
        <fullName evidence="2">Uncharacterized protein</fullName>
    </submittedName>
</protein>